<feature type="region of interest" description="Disordered" evidence="1">
    <location>
        <begin position="116"/>
        <end position="250"/>
    </location>
</feature>
<feature type="domain" description="DUF7310" evidence="2">
    <location>
        <begin position="60"/>
        <end position="107"/>
    </location>
</feature>
<organism evidence="3 4">
    <name type="scientific">Halobellus salinus</name>
    <dbReference type="NCBI Taxonomy" id="931585"/>
    <lineage>
        <taxon>Archaea</taxon>
        <taxon>Methanobacteriati</taxon>
        <taxon>Methanobacteriota</taxon>
        <taxon>Stenosarchaea group</taxon>
        <taxon>Halobacteria</taxon>
        <taxon>Halobacteriales</taxon>
        <taxon>Haloferacaceae</taxon>
        <taxon>Halobellus</taxon>
    </lineage>
</organism>
<name>A0A830EBH5_9EURY</name>
<dbReference type="Pfam" id="PF23991">
    <property type="entry name" value="DUF7310"/>
    <property type="match status" value="1"/>
</dbReference>
<keyword evidence="4" id="KW-1185">Reference proteome</keyword>
<proteinExistence type="predicted"/>
<sequence length="250" mass="25884">MPTETTPSEPSTTTPPTADRVAHDRPADTTEATGSDEPGSGPSDVPESVAAPDRGANGSDTDRVAALERRVTDLEAELDAVRGLLDGVETVDERVERRASAALSKAETLEKRFTAEATLVRERLPDPGGDRRREGSDDRTPRRRTAEPDPEDGPQAGSQIRDGVDQGAGRHAGAPSTPEPDAGASTGPPGNGRSSPATANATDGGSAGPGAITSVGSGRSADNATRIEDNATRTDDAERSLATRLRDAFR</sequence>
<evidence type="ECO:0000313" key="3">
    <source>
        <dbReference type="EMBL" id="GGJ08880.1"/>
    </source>
</evidence>
<gene>
    <name evidence="3" type="ORF">GCM10008995_18460</name>
</gene>
<evidence type="ECO:0000313" key="4">
    <source>
        <dbReference type="Proteomes" id="UP000653099"/>
    </source>
</evidence>
<reference evidence="3" key="2">
    <citation type="submission" date="2020-09" db="EMBL/GenBank/DDBJ databases">
        <authorList>
            <person name="Sun Q."/>
            <person name="Ohkuma M."/>
        </authorList>
    </citation>
    <scope>NUCLEOTIDE SEQUENCE</scope>
    <source>
        <strain evidence="3">JCM 14359</strain>
    </source>
</reference>
<evidence type="ECO:0000259" key="2">
    <source>
        <dbReference type="Pfam" id="PF23991"/>
    </source>
</evidence>
<comment type="caution">
    <text evidence="3">The sequence shown here is derived from an EMBL/GenBank/DDBJ whole genome shotgun (WGS) entry which is preliminary data.</text>
</comment>
<dbReference type="InterPro" id="IPR055734">
    <property type="entry name" value="DUF7310"/>
</dbReference>
<protein>
    <recommendedName>
        <fullName evidence="2">DUF7310 domain-containing protein</fullName>
    </recommendedName>
</protein>
<feature type="compositionally biased region" description="Polar residues" evidence="1">
    <location>
        <begin position="214"/>
        <end position="223"/>
    </location>
</feature>
<accession>A0A830EBH5</accession>
<evidence type="ECO:0000256" key="1">
    <source>
        <dbReference type="SAM" id="MobiDB-lite"/>
    </source>
</evidence>
<dbReference type="OrthoDB" id="308490at2157"/>
<dbReference type="Proteomes" id="UP000653099">
    <property type="component" value="Unassembled WGS sequence"/>
</dbReference>
<feature type="compositionally biased region" description="Low complexity" evidence="1">
    <location>
        <begin position="1"/>
        <end position="17"/>
    </location>
</feature>
<feature type="compositionally biased region" description="Basic and acidic residues" evidence="1">
    <location>
        <begin position="116"/>
        <end position="147"/>
    </location>
</feature>
<reference evidence="3" key="1">
    <citation type="journal article" date="2014" name="Int. J. Syst. Evol. Microbiol.">
        <title>Complete genome sequence of Corynebacterium casei LMG S-19264T (=DSM 44701T), isolated from a smear-ripened cheese.</title>
        <authorList>
            <consortium name="US DOE Joint Genome Institute (JGI-PGF)"/>
            <person name="Walter F."/>
            <person name="Albersmeier A."/>
            <person name="Kalinowski J."/>
            <person name="Ruckert C."/>
        </authorList>
    </citation>
    <scope>NUCLEOTIDE SEQUENCE</scope>
    <source>
        <strain evidence="3">JCM 14359</strain>
    </source>
</reference>
<dbReference type="AlphaFoldDB" id="A0A830EBH5"/>
<dbReference type="RefSeq" id="WP_188787218.1">
    <property type="nucleotide sequence ID" value="NZ_BMOC01000011.1"/>
</dbReference>
<dbReference type="EMBL" id="BMOC01000011">
    <property type="protein sequence ID" value="GGJ08880.1"/>
    <property type="molecule type" value="Genomic_DNA"/>
</dbReference>
<feature type="region of interest" description="Disordered" evidence="1">
    <location>
        <begin position="1"/>
        <end position="63"/>
    </location>
</feature>
<feature type="compositionally biased region" description="Basic and acidic residues" evidence="1">
    <location>
        <begin position="225"/>
        <end position="250"/>
    </location>
</feature>
<feature type="compositionally biased region" description="Polar residues" evidence="1">
    <location>
        <begin position="192"/>
        <end position="203"/>
    </location>
</feature>